<feature type="region of interest" description="Disordered" evidence="1">
    <location>
        <begin position="45"/>
        <end position="65"/>
    </location>
</feature>
<organism evidence="3 4">
    <name type="scientific">Favolaschia claudopus</name>
    <dbReference type="NCBI Taxonomy" id="2862362"/>
    <lineage>
        <taxon>Eukaryota</taxon>
        <taxon>Fungi</taxon>
        <taxon>Dikarya</taxon>
        <taxon>Basidiomycota</taxon>
        <taxon>Agaricomycotina</taxon>
        <taxon>Agaricomycetes</taxon>
        <taxon>Agaricomycetidae</taxon>
        <taxon>Agaricales</taxon>
        <taxon>Marasmiineae</taxon>
        <taxon>Mycenaceae</taxon>
        <taxon>Favolaschia</taxon>
    </lineage>
</organism>
<reference evidence="3 4" key="1">
    <citation type="journal article" date="2024" name="J Genomics">
        <title>Draft genome sequencing and assembly of Favolaschia claudopus CIRM-BRFM 2984 isolated from oak limbs.</title>
        <authorList>
            <person name="Navarro D."/>
            <person name="Drula E."/>
            <person name="Chaduli D."/>
            <person name="Cazenave R."/>
            <person name="Ahrendt S."/>
            <person name="Wang J."/>
            <person name="Lipzen A."/>
            <person name="Daum C."/>
            <person name="Barry K."/>
            <person name="Grigoriev I.V."/>
            <person name="Favel A."/>
            <person name="Rosso M.N."/>
            <person name="Martin F."/>
        </authorList>
    </citation>
    <scope>NUCLEOTIDE SEQUENCE [LARGE SCALE GENOMIC DNA]</scope>
    <source>
        <strain evidence="3 4">CIRM-BRFM 2984</strain>
    </source>
</reference>
<dbReference type="EMBL" id="JAWWNJ010000072">
    <property type="protein sequence ID" value="KAK7007159.1"/>
    <property type="molecule type" value="Genomic_DNA"/>
</dbReference>
<comment type="caution">
    <text evidence="3">The sequence shown here is derived from an EMBL/GenBank/DDBJ whole genome shotgun (WGS) entry which is preliminary data.</text>
</comment>
<gene>
    <name evidence="3" type="ORF">R3P38DRAFT_3212822</name>
    <name evidence="2" type="ORF">R3P38DRAFT_3222394</name>
</gene>
<sequence>MVGFRTSRARDPNERTTERMNVVYCDREVEVGLRIQFKLSLAGSLSSKHTGDVPEAHSSSSRAFRPAPSSVDHVLPPTAFPALPLPLAIQWLHRKLANIYFVTPSSASRTSARTFFHRPPSTASYSAPLDILPSPTKVTGRNGAAVNDRWELEASYEHQGENDAELGERSLSVLGSDSPNDSHAVYPLILDTSSWTATNGASSTSFAAPRPIRIPIAPRVAHVPASTPAIVPSESSTTPVTLPPLSLESYRAPITSQSQIPGYARRGLEIMACLHPFHRVQKHRHRRYPPSTLDEHHMIFPFWMVFDKTPPLDVL</sequence>
<evidence type="ECO:0000313" key="2">
    <source>
        <dbReference type="EMBL" id="KAK6996258.1"/>
    </source>
</evidence>
<dbReference type="AlphaFoldDB" id="A0AAW0ADA6"/>
<proteinExistence type="predicted"/>
<protein>
    <submittedName>
        <fullName evidence="3">Uncharacterized protein</fullName>
    </submittedName>
</protein>
<evidence type="ECO:0000313" key="3">
    <source>
        <dbReference type="EMBL" id="KAK7007159.1"/>
    </source>
</evidence>
<dbReference type="Proteomes" id="UP001362999">
    <property type="component" value="Unassembled WGS sequence"/>
</dbReference>
<evidence type="ECO:0000313" key="4">
    <source>
        <dbReference type="Proteomes" id="UP001362999"/>
    </source>
</evidence>
<dbReference type="EMBL" id="JAWWNJ010000098">
    <property type="protein sequence ID" value="KAK6996258.1"/>
    <property type="molecule type" value="Genomic_DNA"/>
</dbReference>
<keyword evidence="4" id="KW-1185">Reference proteome</keyword>
<accession>A0AAW0ADA6</accession>
<name>A0AAW0ADA6_9AGAR</name>
<evidence type="ECO:0000256" key="1">
    <source>
        <dbReference type="SAM" id="MobiDB-lite"/>
    </source>
</evidence>